<gene>
    <name evidence="4" type="ORF">G7Z17_g9740</name>
</gene>
<dbReference type="EMBL" id="JAANBB010000289">
    <property type="protein sequence ID" value="KAF7544713.1"/>
    <property type="molecule type" value="Genomic_DNA"/>
</dbReference>
<dbReference type="PANTHER" id="PTHR35392:SF5">
    <property type="entry name" value="ZN(2)-C6 FUNGAL-TYPE DOMAIN-CONTAINING PROTEIN"/>
    <property type="match status" value="1"/>
</dbReference>
<keyword evidence="5" id="KW-1185">Reference proteome</keyword>
<comment type="caution">
    <text evidence="4">The sequence shown here is derived from an EMBL/GenBank/DDBJ whole genome shotgun (WGS) entry which is preliminary data.</text>
</comment>
<dbReference type="CDD" id="cd00067">
    <property type="entry name" value="GAL4"/>
    <property type="match status" value="1"/>
</dbReference>
<evidence type="ECO:0000259" key="3">
    <source>
        <dbReference type="PROSITE" id="PS50048"/>
    </source>
</evidence>
<dbReference type="GO" id="GO:0008270">
    <property type="term" value="F:zinc ion binding"/>
    <property type="evidence" value="ECO:0007669"/>
    <property type="project" value="InterPro"/>
</dbReference>
<evidence type="ECO:0000256" key="1">
    <source>
        <dbReference type="ARBA" id="ARBA00023242"/>
    </source>
</evidence>
<accession>A0A9P5H2R9</accession>
<evidence type="ECO:0000256" key="2">
    <source>
        <dbReference type="SAM" id="MobiDB-lite"/>
    </source>
</evidence>
<evidence type="ECO:0000313" key="4">
    <source>
        <dbReference type="EMBL" id="KAF7544713.1"/>
    </source>
</evidence>
<feature type="compositionally biased region" description="Low complexity" evidence="2">
    <location>
        <begin position="229"/>
        <end position="257"/>
    </location>
</feature>
<reference evidence="4" key="1">
    <citation type="submission" date="2020-03" db="EMBL/GenBank/DDBJ databases">
        <title>Draft Genome Sequence of Cylindrodendrum hubeiense.</title>
        <authorList>
            <person name="Buettner E."/>
            <person name="Kellner H."/>
        </authorList>
    </citation>
    <scope>NUCLEOTIDE SEQUENCE</scope>
    <source>
        <strain evidence="4">IHI 201604</strain>
    </source>
</reference>
<proteinExistence type="predicted"/>
<protein>
    <recommendedName>
        <fullName evidence="3">Zn(2)-C6 fungal-type domain-containing protein</fullName>
    </recommendedName>
</protein>
<dbReference type="InterPro" id="IPR052973">
    <property type="entry name" value="Fungal_sec-metab_reg_TF"/>
</dbReference>
<dbReference type="GO" id="GO:0000981">
    <property type="term" value="F:DNA-binding transcription factor activity, RNA polymerase II-specific"/>
    <property type="evidence" value="ECO:0007669"/>
    <property type="project" value="InterPro"/>
</dbReference>
<name>A0A9P5H2R9_9HYPO</name>
<feature type="region of interest" description="Disordered" evidence="2">
    <location>
        <begin position="201"/>
        <end position="269"/>
    </location>
</feature>
<feature type="domain" description="Zn(2)-C6 fungal-type" evidence="3">
    <location>
        <begin position="328"/>
        <end position="360"/>
    </location>
</feature>
<keyword evidence="1" id="KW-0539">Nucleus</keyword>
<dbReference type="PANTHER" id="PTHR35392">
    <property type="entry name" value="ZN(II)2CYS6 TRANSCRIPTION FACTOR (EUROFUNG)-RELATED-RELATED"/>
    <property type="match status" value="1"/>
</dbReference>
<dbReference type="InterPro" id="IPR036864">
    <property type="entry name" value="Zn2-C6_fun-type_DNA-bd_sf"/>
</dbReference>
<dbReference type="InterPro" id="IPR001138">
    <property type="entry name" value="Zn2Cys6_DnaBD"/>
</dbReference>
<dbReference type="SUPFAM" id="SSF57701">
    <property type="entry name" value="Zn2/Cys6 DNA-binding domain"/>
    <property type="match status" value="1"/>
</dbReference>
<organism evidence="4 5">
    <name type="scientific">Cylindrodendrum hubeiense</name>
    <dbReference type="NCBI Taxonomy" id="595255"/>
    <lineage>
        <taxon>Eukaryota</taxon>
        <taxon>Fungi</taxon>
        <taxon>Dikarya</taxon>
        <taxon>Ascomycota</taxon>
        <taxon>Pezizomycotina</taxon>
        <taxon>Sordariomycetes</taxon>
        <taxon>Hypocreomycetidae</taxon>
        <taxon>Hypocreales</taxon>
        <taxon>Nectriaceae</taxon>
        <taxon>Cylindrodendrum</taxon>
    </lineage>
</organism>
<dbReference type="PROSITE" id="PS50048">
    <property type="entry name" value="ZN2_CY6_FUNGAL_2"/>
    <property type="match status" value="1"/>
</dbReference>
<sequence length="765" mass="84356">MASVTSRSPNGSSPYDFDSAAETDESWQYIDYNAANSTPSSIGFLSDPASGSLSSFAVIGNVPGNTPSPSAASPLLLGEMDQSAFFPSNASFHAQSDQGSSDIFSTAVTAATTNAGFAAASGFMTPQQYLFPQQDPVQFSPQELNGMLVTQTTGSRLSQGADDQADIAPLMNAFQAELFPSTSEGQPQAPQVDLNIPQPFQADANVPPWNPTNPRGTDGNMFIMDEFGSSSPQSMHSQSTSPGSRASSGGSRSPSTQIRRVKVGKVEKKKAEQTGKFVIMTPTTISAHAGRPNPFECFEAMRTSQRGRKGPLANATKENALQVRRLGACFCCHSRKVKCDKERPCKSCKKLMVTVPQVICWQFGDFVPILFPDFIRGHFRKEEMSKFITENIEGFTVNGVVQNCSVELFSGPLFSTVLAVDAKFFTPATCDVVQHWHMSVGSHQMNLQSNGSAAIGIEFETSAQRDSLKKKTRKYIQDTVAEPAFAIQVTDSLYSSQLPRKILGIVKQFAEETESPMVKRALSIYCMHYVMTRHLCLTAQTIDSLGATGLVPQNVHRLTPRVLARQIKSIIDEMMMREMGHLFELFSKSLKPKSRREWAPCLAAFLTLCLFMEAVEMAADIFVVSQNEIGMRNGSRPEYDRSVALNTCKEVENMPFKQFAYQFHQVYQTHSKEANAKSFNPLMDPSFAEQGELDAPAANMAAQLTELFYGEDWLELQCLSEDNILPNRGEQHPYPRDPQPMYNGRLVARFLMSFRDDKVIWGDSA</sequence>
<dbReference type="OrthoDB" id="4226666at2759"/>
<evidence type="ECO:0000313" key="5">
    <source>
        <dbReference type="Proteomes" id="UP000722485"/>
    </source>
</evidence>
<dbReference type="AlphaFoldDB" id="A0A9P5H2R9"/>
<dbReference type="Proteomes" id="UP000722485">
    <property type="component" value="Unassembled WGS sequence"/>
</dbReference>